<feature type="region of interest" description="Disordered" evidence="1">
    <location>
        <begin position="358"/>
        <end position="390"/>
    </location>
</feature>
<comment type="caution">
    <text evidence="2">The sequence shown here is derived from an EMBL/GenBank/DDBJ whole genome shotgun (WGS) entry which is preliminary data.</text>
</comment>
<evidence type="ECO:0000313" key="2">
    <source>
        <dbReference type="EMBL" id="KAG0730468.1"/>
    </source>
</evidence>
<feature type="region of interest" description="Disordered" evidence="1">
    <location>
        <begin position="35"/>
        <end position="65"/>
    </location>
</feature>
<accession>A0A8J4YPF0</accession>
<feature type="region of interest" description="Disordered" evidence="1">
    <location>
        <begin position="291"/>
        <end position="330"/>
    </location>
</feature>
<gene>
    <name evidence="2" type="ORF">GWK47_028205</name>
</gene>
<proteinExistence type="predicted"/>
<evidence type="ECO:0000313" key="3">
    <source>
        <dbReference type="Proteomes" id="UP000770661"/>
    </source>
</evidence>
<sequence length="404" mass="42625">MGVGVGQLKTPFPGKEDGDSRAVVPFWGPEARRCWGPTRGEAESVGGGLPGPRRGSHHPSAVLGRELPSGNWARLGVSPGLGRAGWAPFTPRASGPPPGGFYQGPGCRLPGRPPWASTTIWPPQPARDLPGDKPHAAAQIVGCGRPLYNFRWMLTRGSVSPTSWVPPVLGFTCGRGRGPFPGRLPPPPLKGQRQFAFTWSRPPAARVAHHTARVARKNAQSATGFPRGAGLWQRPIDLQCSGDWYGRGQRGWAGRRVRARSLGQVRSSLPPGVGGPPGLGGHLGAWKLQTPPAITPPSPQSPGPPNRRCGRAGTLPHSLDAHPANIGGTRDPVFPLKMLPVSVPAGERGQGPPPLWPPGTSGFATEPLNVPLEHLKPPGGGGGGRARVPRPHFLFHSARDLSNR</sequence>
<feature type="compositionally biased region" description="Pro residues" evidence="1">
    <location>
        <begin position="293"/>
        <end position="305"/>
    </location>
</feature>
<reference evidence="2" key="1">
    <citation type="submission" date="2020-07" db="EMBL/GenBank/DDBJ databases">
        <title>The High-quality genome of the commercially important snow crab, Chionoecetes opilio.</title>
        <authorList>
            <person name="Jeong J.-H."/>
            <person name="Ryu S."/>
        </authorList>
    </citation>
    <scope>NUCLEOTIDE SEQUENCE</scope>
    <source>
        <strain evidence="2">MADBK_172401_WGS</strain>
        <tissue evidence="2">Digestive gland</tissue>
    </source>
</reference>
<dbReference type="EMBL" id="JACEEZ010000170">
    <property type="protein sequence ID" value="KAG0730468.1"/>
    <property type="molecule type" value="Genomic_DNA"/>
</dbReference>
<dbReference type="AlphaFoldDB" id="A0A8J4YPF0"/>
<keyword evidence="3" id="KW-1185">Reference proteome</keyword>
<organism evidence="2 3">
    <name type="scientific">Chionoecetes opilio</name>
    <name type="common">Atlantic snow crab</name>
    <name type="synonym">Cancer opilio</name>
    <dbReference type="NCBI Taxonomy" id="41210"/>
    <lineage>
        <taxon>Eukaryota</taxon>
        <taxon>Metazoa</taxon>
        <taxon>Ecdysozoa</taxon>
        <taxon>Arthropoda</taxon>
        <taxon>Crustacea</taxon>
        <taxon>Multicrustacea</taxon>
        <taxon>Malacostraca</taxon>
        <taxon>Eumalacostraca</taxon>
        <taxon>Eucarida</taxon>
        <taxon>Decapoda</taxon>
        <taxon>Pleocyemata</taxon>
        <taxon>Brachyura</taxon>
        <taxon>Eubrachyura</taxon>
        <taxon>Majoidea</taxon>
        <taxon>Majidae</taxon>
        <taxon>Chionoecetes</taxon>
    </lineage>
</organism>
<feature type="region of interest" description="Disordered" evidence="1">
    <location>
        <begin position="1"/>
        <end position="21"/>
    </location>
</feature>
<evidence type="ECO:0000256" key="1">
    <source>
        <dbReference type="SAM" id="MobiDB-lite"/>
    </source>
</evidence>
<protein>
    <submittedName>
        <fullName evidence="2">Uncharacterized protein</fullName>
    </submittedName>
</protein>
<dbReference type="Proteomes" id="UP000770661">
    <property type="component" value="Unassembled WGS sequence"/>
</dbReference>
<name>A0A8J4YPF0_CHIOP</name>